<dbReference type="Pfam" id="PF20209">
    <property type="entry name" value="DUF6570"/>
    <property type="match status" value="1"/>
</dbReference>
<keyword evidence="4" id="KW-1185">Reference proteome</keyword>
<dbReference type="OrthoDB" id="3229882at2759"/>
<sequence>MFANPTATVHQVLPPSRKELSEVLAFVFMGPAKPTKTELQRIPLLVRRNKVADALNWLKLNHKDYQDLNISQENLSTYPEFGIPIEIQYMKSDTEELVKDPLTMSVHDTDETEGTDSGPCPFVVHGLSGEEYTDADVNKLKAFALYHLHTGGKTLGIGSDPTPQSIYHNPSLFPSMFPWLFPYGYGGFGNEYIEGRLSEESQIQSKLKYYDKRFQKDLYFPMIAFNIRQIKNASTGSFILTKRKNFKSVVERLMSLDSSIVKTIAQRMIDGEKVVPSNAEETKCFSILNDIDHVSCQVQGSLSSKKNMRNQIWSLISFLGTPVWFITLSPADHLHPISLYFADTKTTFTPEIRSYNERYKLIAENPVAAAKFFNFMVEMFLLHILGVKAKHSGIFGDTAAYYGTVEQQGRLTLHLHLLLWIRAAITPQQMRDRIMSNDSEFQQALIDYLESVHRGEFLTGSHAEIKDKVPHVHTSKGGIHEILAEQPPQASRDYQDPTQTLPDVPPSFCDCSIESKENTSYPCERCLQLKSWWSKYEETVDDILLRSNMHTCKSMYNNENVINPDDNASTIAIKRSAYRGCQNKEGECVKRFPRDTFSESHFDSKDGHLNLKKLEPMMNTITAELTYAIRANTDVTSLMSGTSIKAIVAYVSDYITKQSLKTHQIFSLLSDILERNAEILNSTEDPEYTTRTLLMQAEMWILASANWMAWEKSKYTISQLASKTVSANREAKWFRMGFNDKKAKAED</sequence>
<evidence type="ECO:0008006" key="5">
    <source>
        <dbReference type="Google" id="ProtNLM"/>
    </source>
</evidence>
<name>A0A8H5BBV6_9AGAR</name>
<evidence type="ECO:0000313" key="3">
    <source>
        <dbReference type="EMBL" id="KAF5320379.1"/>
    </source>
</evidence>
<proteinExistence type="predicted"/>
<evidence type="ECO:0000313" key="4">
    <source>
        <dbReference type="Proteomes" id="UP000559256"/>
    </source>
</evidence>
<feature type="domain" description="Helitron helicase-like" evidence="1">
    <location>
        <begin position="209"/>
        <end position="419"/>
    </location>
</feature>
<evidence type="ECO:0000259" key="2">
    <source>
        <dbReference type="Pfam" id="PF20209"/>
    </source>
</evidence>
<evidence type="ECO:0000259" key="1">
    <source>
        <dbReference type="Pfam" id="PF14214"/>
    </source>
</evidence>
<reference evidence="3 4" key="1">
    <citation type="journal article" date="2020" name="ISME J.">
        <title>Uncovering the hidden diversity of litter-decomposition mechanisms in mushroom-forming fungi.</title>
        <authorList>
            <person name="Floudas D."/>
            <person name="Bentzer J."/>
            <person name="Ahren D."/>
            <person name="Johansson T."/>
            <person name="Persson P."/>
            <person name="Tunlid A."/>
        </authorList>
    </citation>
    <scope>NUCLEOTIDE SEQUENCE [LARGE SCALE GENOMIC DNA]</scope>
    <source>
        <strain evidence="3 4">CBS 291.85</strain>
    </source>
</reference>
<dbReference type="Proteomes" id="UP000559256">
    <property type="component" value="Unassembled WGS sequence"/>
</dbReference>
<comment type="caution">
    <text evidence="3">The sequence shown here is derived from an EMBL/GenBank/DDBJ whole genome shotgun (WGS) entry which is preliminary data.</text>
</comment>
<dbReference type="Pfam" id="PF14214">
    <property type="entry name" value="Helitron_like_N"/>
    <property type="match status" value="1"/>
</dbReference>
<protein>
    <recommendedName>
        <fullName evidence="5">Helitron helicase-like domain-containing protein</fullName>
    </recommendedName>
</protein>
<gene>
    <name evidence="3" type="ORF">D9758_018383</name>
</gene>
<dbReference type="AlphaFoldDB" id="A0A8H5BBV6"/>
<dbReference type="EMBL" id="JAACJM010000412">
    <property type="protein sequence ID" value="KAF5320379.1"/>
    <property type="molecule type" value="Genomic_DNA"/>
</dbReference>
<dbReference type="InterPro" id="IPR046700">
    <property type="entry name" value="DUF6570"/>
</dbReference>
<organism evidence="3 4">
    <name type="scientific">Tetrapyrgos nigripes</name>
    <dbReference type="NCBI Taxonomy" id="182062"/>
    <lineage>
        <taxon>Eukaryota</taxon>
        <taxon>Fungi</taxon>
        <taxon>Dikarya</taxon>
        <taxon>Basidiomycota</taxon>
        <taxon>Agaricomycotina</taxon>
        <taxon>Agaricomycetes</taxon>
        <taxon>Agaricomycetidae</taxon>
        <taxon>Agaricales</taxon>
        <taxon>Marasmiineae</taxon>
        <taxon>Marasmiaceae</taxon>
        <taxon>Tetrapyrgos</taxon>
    </lineage>
</organism>
<accession>A0A8H5BBV6</accession>
<dbReference type="InterPro" id="IPR025476">
    <property type="entry name" value="Helitron_helicase-like"/>
</dbReference>
<feature type="domain" description="DUF6570" evidence="2">
    <location>
        <begin position="2"/>
        <end position="75"/>
    </location>
</feature>